<dbReference type="SUPFAM" id="SSF100950">
    <property type="entry name" value="NagB/RpiA/CoA transferase-like"/>
    <property type="match status" value="1"/>
</dbReference>
<feature type="domain" description="LUD" evidence="1">
    <location>
        <begin position="103"/>
        <end position="211"/>
    </location>
</feature>
<dbReference type="PANTHER" id="PTHR43682">
    <property type="entry name" value="LACTATE UTILIZATION PROTEIN C"/>
    <property type="match status" value="1"/>
</dbReference>
<organism evidence="2 3">
    <name type="scientific">Saccharopolyspora hordei</name>
    <dbReference type="NCBI Taxonomy" id="1838"/>
    <lineage>
        <taxon>Bacteria</taxon>
        <taxon>Bacillati</taxon>
        <taxon>Actinomycetota</taxon>
        <taxon>Actinomycetes</taxon>
        <taxon>Pseudonocardiales</taxon>
        <taxon>Pseudonocardiaceae</taxon>
        <taxon>Saccharopolyspora</taxon>
    </lineage>
</organism>
<dbReference type="Pfam" id="PF02589">
    <property type="entry name" value="LUD_dom"/>
    <property type="match status" value="1"/>
</dbReference>
<keyword evidence="3" id="KW-1185">Reference proteome</keyword>
<evidence type="ECO:0000313" key="2">
    <source>
        <dbReference type="EMBL" id="NYI85028.1"/>
    </source>
</evidence>
<dbReference type="InterPro" id="IPR024185">
    <property type="entry name" value="FTHF_cligase-like_sf"/>
</dbReference>
<dbReference type="InterPro" id="IPR003741">
    <property type="entry name" value="LUD_dom"/>
</dbReference>
<name>A0A853ALV3_9PSEU</name>
<sequence>MSAGSSAREVVLGRVRSALRGAERTSWEDVPRHYRRHRPAPDVVELFCERVADYRATVDRVPADGVGAAVVAAARRTGARRVLAPAGVPQQWCELLRAEFELVSDEDGIGTAELEQVDAVVTTAVVGIASTGTIVLDHGPGQGHRAVTLVPDVHVCVVTESQVADDVPDALRRLDPARPMTFISGPSATSDIELKRVEGVHGPRTLHVLVVPD</sequence>
<dbReference type="InterPro" id="IPR037171">
    <property type="entry name" value="NagB/RpiA_transferase-like"/>
</dbReference>
<dbReference type="PANTHER" id="PTHR43682:SF1">
    <property type="entry name" value="LACTATE UTILIZATION PROTEIN C"/>
    <property type="match status" value="1"/>
</dbReference>
<dbReference type="Gene3D" id="3.40.50.10420">
    <property type="entry name" value="NagB/RpiA/CoA transferase-like"/>
    <property type="match status" value="1"/>
</dbReference>
<evidence type="ECO:0000259" key="1">
    <source>
        <dbReference type="Pfam" id="PF02589"/>
    </source>
</evidence>
<comment type="caution">
    <text evidence="2">The sequence shown here is derived from an EMBL/GenBank/DDBJ whole genome shotgun (WGS) entry which is preliminary data.</text>
</comment>
<dbReference type="EMBL" id="JACCFJ010000001">
    <property type="protein sequence ID" value="NYI85028.1"/>
    <property type="molecule type" value="Genomic_DNA"/>
</dbReference>
<gene>
    <name evidence="2" type="ORF">HNR68_003658</name>
</gene>
<dbReference type="AlphaFoldDB" id="A0A853ALV3"/>
<protein>
    <submittedName>
        <fullName evidence="2">L-lactate dehydrogenase complex protein LldG</fullName>
    </submittedName>
</protein>
<accession>A0A853ALV3</accession>
<reference evidence="2 3" key="1">
    <citation type="submission" date="2020-07" db="EMBL/GenBank/DDBJ databases">
        <title>Sequencing the genomes of 1000 actinobacteria strains.</title>
        <authorList>
            <person name="Klenk H.-P."/>
        </authorList>
    </citation>
    <scope>NUCLEOTIDE SEQUENCE [LARGE SCALE GENOMIC DNA]</scope>
    <source>
        <strain evidence="2 3">DSM 44065</strain>
    </source>
</reference>
<evidence type="ECO:0000313" key="3">
    <source>
        <dbReference type="Proteomes" id="UP000587002"/>
    </source>
</evidence>
<dbReference type="RefSeq" id="WP_179722740.1">
    <property type="nucleotide sequence ID" value="NZ_BAABFH010000001.1"/>
</dbReference>
<proteinExistence type="predicted"/>
<dbReference type="Proteomes" id="UP000587002">
    <property type="component" value="Unassembled WGS sequence"/>
</dbReference>